<dbReference type="OMA" id="RQACHSR"/>
<keyword evidence="2 5" id="KW-0732">Signal</keyword>
<reference evidence="7" key="3">
    <citation type="submission" date="2018-08" db="UniProtKB">
        <authorList>
            <consortium name="EnsemblPlants"/>
        </authorList>
    </citation>
    <scope>IDENTIFICATION</scope>
    <source>
        <strain evidence="7">Yugu1</strain>
    </source>
</reference>
<evidence type="ECO:0000256" key="4">
    <source>
        <dbReference type="ARBA" id="ARBA00023180"/>
    </source>
</evidence>
<dbReference type="PANTHER" id="PTHR22835">
    <property type="entry name" value="ZINC FINGER FYVE DOMAIN CONTAINING PROTEIN"/>
    <property type="match status" value="1"/>
</dbReference>
<dbReference type="AlphaFoldDB" id="K3ZTX3"/>
<comment type="similarity">
    <text evidence="1">Belongs to the 'GDSL' lipolytic enzyme family.</text>
</comment>
<protein>
    <submittedName>
        <fullName evidence="6 7">Uncharacterized protein</fullName>
    </submittedName>
</protein>
<dbReference type="InterPro" id="IPR001087">
    <property type="entry name" value="GDSL"/>
</dbReference>
<evidence type="ECO:0000313" key="6">
    <source>
        <dbReference type="EMBL" id="RCV13758.1"/>
    </source>
</evidence>
<feature type="signal peptide" evidence="5">
    <location>
        <begin position="1"/>
        <end position="35"/>
    </location>
</feature>
<gene>
    <name evidence="7" type="primary">LOC101774937</name>
    <name evidence="6" type="ORF">SETIT_2G371400v2</name>
</gene>
<evidence type="ECO:0000256" key="5">
    <source>
        <dbReference type="SAM" id="SignalP"/>
    </source>
</evidence>
<dbReference type="Proteomes" id="UP000004995">
    <property type="component" value="Unassembled WGS sequence"/>
</dbReference>
<feature type="chain" id="PRO_5010128231" evidence="5">
    <location>
        <begin position="36"/>
        <end position="402"/>
    </location>
</feature>
<dbReference type="EMBL" id="CM003529">
    <property type="protein sequence ID" value="RCV13758.1"/>
    <property type="molecule type" value="Genomic_DNA"/>
</dbReference>
<dbReference type="GeneID" id="101774937"/>
<dbReference type="FunCoup" id="K3ZTX3">
    <property type="interactions" value="88"/>
</dbReference>
<dbReference type="Pfam" id="PF00657">
    <property type="entry name" value="Lipase_GDSL"/>
    <property type="match status" value="1"/>
</dbReference>
<dbReference type="InterPro" id="IPR036514">
    <property type="entry name" value="SGNH_hydro_sf"/>
</dbReference>
<dbReference type="PANTHER" id="PTHR22835:SF588">
    <property type="entry name" value="ALPHA-L-FUCOSIDASE 3"/>
    <property type="match status" value="1"/>
</dbReference>
<dbReference type="EnsemblPlants" id="KQL26460">
    <property type="protein sequence ID" value="KQL26460"/>
    <property type="gene ID" value="SETIT_030054mg"/>
</dbReference>
<evidence type="ECO:0000256" key="3">
    <source>
        <dbReference type="ARBA" id="ARBA00022801"/>
    </source>
</evidence>
<proteinExistence type="inferred from homology"/>
<evidence type="ECO:0000313" key="8">
    <source>
        <dbReference type="Proteomes" id="UP000004995"/>
    </source>
</evidence>
<dbReference type="SUPFAM" id="SSF52266">
    <property type="entry name" value="SGNH hydrolase"/>
    <property type="match status" value="1"/>
</dbReference>
<dbReference type="CDD" id="cd01837">
    <property type="entry name" value="SGNH_plant_lipase_like"/>
    <property type="match status" value="1"/>
</dbReference>
<dbReference type="SMR" id="K3ZTX3"/>
<dbReference type="HOGENOM" id="CLU_015101_2_0_1"/>
<dbReference type="STRING" id="4555.K3ZTX3"/>
<dbReference type="RefSeq" id="XP_004958162.1">
    <property type="nucleotide sequence ID" value="XM_004958105.4"/>
</dbReference>
<evidence type="ECO:0000256" key="1">
    <source>
        <dbReference type="ARBA" id="ARBA00008668"/>
    </source>
</evidence>
<dbReference type="InterPro" id="IPR035669">
    <property type="entry name" value="SGNH_plant_lipase-like"/>
</dbReference>
<keyword evidence="8" id="KW-1185">Reference proteome</keyword>
<keyword evidence="3" id="KW-0378">Hydrolase</keyword>
<reference evidence="6" key="2">
    <citation type="submission" date="2015-07" db="EMBL/GenBank/DDBJ databases">
        <authorList>
            <person name="Noorani M."/>
        </authorList>
    </citation>
    <scope>NUCLEOTIDE SEQUENCE</scope>
    <source>
        <strain evidence="6">Yugu1</strain>
    </source>
</reference>
<evidence type="ECO:0000313" key="7">
    <source>
        <dbReference type="EnsemblPlants" id="KQL26460"/>
    </source>
</evidence>
<dbReference type="Gramene" id="KQL26460">
    <property type="protein sequence ID" value="KQL26460"/>
    <property type="gene ID" value="SETIT_030054mg"/>
</dbReference>
<name>K3ZTX3_SETIT</name>
<dbReference type="EMBL" id="AGNK02001319">
    <property type="status" value="NOT_ANNOTATED_CDS"/>
    <property type="molecule type" value="Genomic_DNA"/>
</dbReference>
<sequence length="402" mass="43300">MATSTATVATGAANTAALLLSLVLVLVLLAPRASGAAGAGRGDCHFPAIFNFGDSNSDTGGLSSLFGAAPPPNGRTFFGMPAGRYSDGRLVIDFIAESLGIPHLSAYLNSIGSNFTQGANFATAGSSIRRQNTSLFLSGFSPISLDVQSWEFEQFINRSQFVYSNKGGIYRALLPRAEYFSQALYTFDIGQNDITSSYFVNNTTEEVEAIIPDLMERLTFIIQTVYSRGGRYFWIHNTGPLGCLPYALLHRPDLAAPTDGAGCSVTYNKVAQLFNLRLKETVASLRKTHPDAAFTYVDVYTAKYKLISEAKKLGFDDPLLTCCGYGGGRYNFDLNIGCGGKKQVNGTWVVVGKSCADPSKRVSWDGVHFTEAANKFVFDQIVAGALSDPPVPLKRACQSKGR</sequence>
<dbReference type="Gene3D" id="3.40.50.1110">
    <property type="entry name" value="SGNH hydrolase"/>
    <property type="match status" value="1"/>
</dbReference>
<dbReference type="OrthoDB" id="1600564at2759"/>
<reference evidence="6 8" key="1">
    <citation type="journal article" date="2012" name="Nat. Biotechnol.">
        <title>Reference genome sequence of the model plant Setaria.</title>
        <authorList>
            <person name="Bennetzen J.L."/>
            <person name="Schmutz J."/>
            <person name="Wang H."/>
            <person name="Percifield R."/>
            <person name="Hawkins J."/>
            <person name="Pontaroli A.C."/>
            <person name="Estep M."/>
            <person name="Feng L."/>
            <person name="Vaughn J.N."/>
            <person name="Grimwood J."/>
            <person name="Jenkins J."/>
            <person name="Barry K."/>
            <person name="Lindquist E."/>
            <person name="Hellsten U."/>
            <person name="Deshpande S."/>
            <person name="Wang X."/>
            <person name="Wu X."/>
            <person name="Mitros T."/>
            <person name="Triplett J."/>
            <person name="Yang X."/>
            <person name="Ye C.Y."/>
            <person name="Mauro-Herrera M."/>
            <person name="Wang L."/>
            <person name="Li P."/>
            <person name="Sharma M."/>
            <person name="Sharma R."/>
            <person name="Ronald P.C."/>
            <person name="Panaud O."/>
            <person name="Kellogg E.A."/>
            <person name="Brutnell T.P."/>
            <person name="Doust A.N."/>
            <person name="Tuskan G.A."/>
            <person name="Rokhsar D."/>
            <person name="Devos K.M."/>
        </authorList>
    </citation>
    <scope>NUCLEOTIDE SEQUENCE [LARGE SCALE GENOMIC DNA]</scope>
    <source>
        <strain evidence="8">cv. Yugu1</strain>
        <strain evidence="6">Yugu1</strain>
    </source>
</reference>
<organism evidence="6">
    <name type="scientific">Setaria italica</name>
    <name type="common">Foxtail millet</name>
    <name type="synonym">Panicum italicum</name>
    <dbReference type="NCBI Taxonomy" id="4555"/>
    <lineage>
        <taxon>Eukaryota</taxon>
        <taxon>Viridiplantae</taxon>
        <taxon>Streptophyta</taxon>
        <taxon>Embryophyta</taxon>
        <taxon>Tracheophyta</taxon>
        <taxon>Spermatophyta</taxon>
        <taxon>Magnoliopsida</taxon>
        <taxon>Liliopsida</taxon>
        <taxon>Poales</taxon>
        <taxon>Poaceae</taxon>
        <taxon>PACMAD clade</taxon>
        <taxon>Panicoideae</taxon>
        <taxon>Panicodae</taxon>
        <taxon>Paniceae</taxon>
        <taxon>Cenchrinae</taxon>
        <taxon>Setaria</taxon>
    </lineage>
</organism>
<accession>K3ZTX3</accession>
<dbReference type="GO" id="GO:0016788">
    <property type="term" value="F:hydrolase activity, acting on ester bonds"/>
    <property type="evidence" value="ECO:0007669"/>
    <property type="project" value="InterPro"/>
</dbReference>
<keyword evidence="4" id="KW-0325">Glycoprotein</keyword>
<dbReference type="eggNOG" id="ENOG502QQGV">
    <property type="taxonomic scope" value="Eukaryota"/>
</dbReference>
<evidence type="ECO:0000256" key="2">
    <source>
        <dbReference type="ARBA" id="ARBA00022729"/>
    </source>
</evidence>
<dbReference type="KEGG" id="sita:101774937"/>